<dbReference type="AlphaFoldDB" id="A0A816L7T5"/>
<evidence type="ECO:0000313" key="1">
    <source>
        <dbReference type="EMBL" id="CAF1932819.1"/>
    </source>
</evidence>
<proteinExistence type="predicted"/>
<gene>
    <name evidence="1" type="ORF">DARMORV10_C05P46210.1</name>
</gene>
<name>A0A816L7T5_BRANA</name>
<protein>
    <submittedName>
        <fullName evidence="1">(rape) hypothetical protein</fullName>
    </submittedName>
</protein>
<accession>A0A816L7T5</accession>
<reference evidence="1" key="1">
    <citation type="submission" date="2021-01" db="EMBL/GenBank/DDBJ databases">
        <authorList>
            <consortium name="Genoscope - CEA"/>
            <person name="William W."/>
        </authorList>
    </citation>
    <scope>NUCLEOTIDE SEQUENCE</scope>
</reference>
<organism evidence="1">
    <name type="scientific">Brassica napus</name>
    <name type="common">Rape</name>
    <dbReference type="NCBI Taxonomy" id="3708"/>
    <lineage>
        <taxon>Eukaryota</taxon>
        <taxon>Viridiplantae</taxon>
        <taxon>Streptophyta</taxon>
        <taxon>Embryophyta</taxon>
        <taxon>Tracheophyta</taxon>
        <taxon>Spermatophyta</taxon>
        <taxon>Magnoliopsida</taxon>
        <taxon>eudicotyledons</taxon>
        <taxon>Gunneridae</taxon>
        <taxon>Pentapetalae</taxon>
        <taxon>rosids</taxon>
        <taxon>malvids</taxon>
        <taxon>Brassicales</taxon>
        <taxon>Brassicaceae</taxon>
        <taxon>Brassiceae</taxon>
        <taxon>Brassica</taxon>
    </lineage>
</organism>
<sequence>MFSSHIFLYNLKPSCCSQTVVARLLCFGGSTQRQERRGSDGS</sequence>
<dbReference type="Proteomes" id="UP001295469">
    <property type="component" value="Chromosome C05"/>
</dbReference>
<dbReference type="EMBL" id="HG994369">
    <property type="protein sequence ID" value="CAF1932819.1"/>
    <property type="molecule type" value="Genomic_DNA"/>
</dbReference>